<gene>
    <name evidence="1" type="ORF">DQQ10_24825</name>
</gene>
<comment type="caution">
    <text evidence="1">The sequence shown here is derived from an EMBL/GenBank/DDBJ whole genome shotgun (WGS) entry which is preliminary data.</text>
</comment>
<dbReference type="AlphaFoldDB" id="A0A364XVM8"/>
<dbReference type="OrthoDB" id="9554222at2"/>
<keyword evidence="2" id="KW-1185">Reference proteome</keyword>
<dbReference type="RefSeq" id="WP_112749641.1">
    <property type="nucleotide sequence ID" value="NZ_QMFY01000020.1"/>
</dbReference>
<sequence length="467" mass="52208">MSTYYTTLLKTQHELPTLLVDLCTFVGTQSHGSLGWFDNIGAEDIPSAWDPSAAEKLNAHGFAFIQLPDGSFIALLNTGTTGAPYAVVLLGSEGEFRTIANSLEEFIILWSKGETGVHDLDDKKIDGRDNLVAWIKARRMKAPKAKDFDFGAWLDNASTAKVTDTIYAERTPTDAYEKLGPKMRTLVDMMGRRADDEALITWVTQTLGKKVPAHTSNDSVNVTAPKLGIELVFSHNVLNEKYPPIKKSARSFIPYLSHAWIREKIGEPIFGIDLKNSTEEDAIRSLGQPDGRRPQFATDTEPVIAYWHKVVDQGADIVLVIESDDGISIDVTVKTSSALEEYPEVSTHLFVAWACEKGLLDETRFVEHAALFQKVKTRQARGAELVATALTRGLWENHLINKPGLRRTAYQWFHNMKNLWITADLKKVFGARKGPYGHDEPAVDNDHWDNVDLASKAFHKVFDKWLD</sequence>
<accession>A0A364XVM8</accession>
<dbReference type="EMBL" id="QMFY01000020">
    <property type="protein sequence ID" value="RAV98229.1"/>
    <property type="molecule type" value="Genomic_DNA"/>
</dbReference>
<evidence type="ECO:0000313" key="1">
    <source>
        <dbReference type="EMBL" id="RAV98229.1"/>
    </source>
</evidence>
<proteinExistence type="predicted"/>
<evidence type="ECO:0000313" key="2">
    <source>
        <dbReference type="Proteomes" id="UP000251889"/>
    </source>
</evidence>
<reference evidence="1 2" key="1">
    <citation type="submission" date="2018-06" db="EMBL/GenBank/DDBJ databases">
        <title>Chryseolinea flavus sp. nov., a member of the phylum Bacteroidetes isolated from soil.</title>
        <authorList>
            <person name="Li Y."/>
            <person name="Wang J."/>
        </authorList>
    </citation>
    <scope>NUCLEOTIDE SEQUENCE [LARGE SCALE GENOMIC DNA]</scope>
    <source>
        <strain evidence="1 2">SDU1-6</strain>
    </source>
</reference>
<organism evidence="1 2">
    <name type="scientific">Pseudochryseolinea flava</name>
    <dbReference type="NCBI Taxonomy" id="2059302"/>
    <lineage>
        <taxon>Bacteria</taxon>
        <taxon>Pseudomonadati</taxon>
        <taxon>Bacteroidota</taxon>
        <taxon>Cytophagia</taxon>
        <taxon>Cytophagales</taxon>
        <taxon>Fulvivirgaceae</taxon>
        <taxon>Pseudochryseolinea</taxon>
    </lineage>
</organism>
<protein>
    <submittedName>
        <fullName evidence="1">Uncharacterized protein</fullName>
    </submittedName>
</protein>
<name>A0A364XVM8_9BACT</name>
<dbReference type="Proteomes" id="UP000251889">
    <property type="component" value="Unassembled WGS sequence"/>
</dbReference>